<evidence type="ECO:0000313" key="3">
    <source>
        <dbReference type="EMBL" id="VIO61772.1"/>
    </source>
</evidence>
<name>A0A4E9EFU4_GIBZA</name>
<accession>A0A4E9EFU4</accession>
<dbReference type="Proteomes" id="UP000746612">
    <property type="component" value="Unassembled WGS sequence"/>
</dbReference>
<dbReference type="AlphaFoldDB" id="A0A4E9EFU4"/>
<dbReference type="EMBL" id="CAJPIJ010000116">
    <property type="protein sequence ID" value="CAG1979976.1"/>
    <property type="molecule type" value="Genomic_DNA"/>
</dbReference>
<organism evidence="3">
    <name type="scientific">Gibberella zeae</name>
    <name type="common">Wheat head blight fungus</name>
    <name type="synonym">Fusarium graminearum</name>
    <dbReference type="NCBI Taxonomy" id="5518"/>
    <lineage>
        <taxon>Eukaryota</taxon>
        <taxon>Fungi</taxon>
        <taxon>Dikarya</taxon>
        <taxon>Ascomycota</taxon>
        <taxon>Pezizomycotina</taxon>
        <taxon>Sordariomycetes</taxon>
        <taxon>Hypocreomycetidae</taxon>
        <taxon>Hypocreales</taxon>
        <taxon>Nectriaceae</taxon>
        <taxon>Fusarium</taxon>
    </lineage>
</organism>
<sequence>MVISHGVLASIRIILKSSIDVMRRVEPQGVVKDMSRRIRSPSTSDERTVVVGGKTLTNEREEWE</sequence>
<protein>
    <submittedName>
        <fullName evidence="3">Uncharacterized protein</fullName>
    </submittedName>
</protein>
<evidence type="ECO:0000256" key="1">
    <source>
        <dbReference type="SAM" id="MobiDB-lite"/>
    </source>
</evidence>
<feature type="region of interest" description="Disordered" evidence="1">
    <location>
        <begin position="33"/>
        <end position="64"/>
    </location>
</feature>
<reference evidence="3" key="1">
    <citation type="submission" date="2019-04" db="EMBL/GenBank/DDBJ databases">
        <authorList>
            <person name="Melise S."/>
            <person name="Noan J."/>
            <person name="Okalmin O."/>
        </authorList>
    </citation>
    <scope>NUCLEOTIDE SEQUENCE</scope>
    <source>
        <strain evidence="3">FN9</strain>
    </source>
</reference>
<gene>
    <name evidence="3" type="ORF">FUG_LOCUS452763</name>
    <name evidence="2" type="ORF">MDCFG202_LOCUS198031</name>
</gene>
<proteinExistence type="predicted"/>
<reference evidence="2" key="2">
    <citation type="submission" date="2021-03" db="EMBL/GenBank/DDBJ databases">
        <authorList>
            <person name="Alouane T."/>
            <person name="Langin T."/>
            <person name="Bonhomme L."/>
        </authorList>
    </citation>
    <scope>NUCLEOTIDE SEQUENCE</scope>
    <source>
        <strain evidence="2">MDC_Fg202</strain>
    </source>
</reference>
<evidence type="ECO:0000313" key="2">
    <source>
        <dbReference type="EMBL" id="CAG1979976.1"/>
    </source>
</evidence>
<dbReference type="EMBL" id="CAAKMV010000153">
    <property type="protein sequence ID" value="VIO61772.1"/>
    <property type="molecule type" value="Genomic_DNA"/>
</dbReference>